<proteinExistence type="predicted"/>
<dbReference type="EMBL" id="FONV01000007">
    <property type="protein sequence ID" value="SFF23558.1"/>
    <property type="molecule type" value="Genomic_DNA"/>
</dbReference>
<protein>
    <submittedName>
        <fullName evidence="1">Uncharacterized protein</fullName>
    </submittedName>
</protein>
<dbReference type="STRING" id="35752.SAMN05421541_107386"/>
<dbReference type="Proteomes" id="UP000199645">
    <property type="component" value="Unassembled WGS sequence"/>
</dbReference>
<organism evidence="1 2">
    <name type="scientific">Actinoplanes philippinensis</name>
    <dbReference type="NCBI Taxonomy" id="35752"/>
    <lineage>
        <taxon>Bacteria</taxon>
        <taxon>Bacillati</taxon>
        <taxon>Actinomycetota</taxon>
        <taxon>Actinomycetes</taxon>
        <taxon>Micromonosporales</taxon>
        <taxon>Micromonosporaceae</taxon>
        <taxon>Actinoplanes</taxon>
    </lineage>
</organism>
<gene>
    <name evidence="1" type="ORF">SAMN05421541_107386</name>
</gene>
<dbReference type="AlphaFoldDB" id="A0A1I2H1Z5"/>
<evidence type="ECO:0000313" key="2">
    <source>
        <dbReference type="Proteomes" id="UP000199645"/>
    </source>
</evidence>
<dbReference type="RefSeq" id="WP_239143624.1">
    <property type="nucleotide sequence ID" value="NZ_BOMT01000047.1"/>
</dbReference>
<name>A0A1I2H1Z5_9ACTN</name>
<evidence type="ECO:0000313" key="1">
    <source>
        <dbReference type="EMBL" id="SFF23558.1"/>
    </source>
</evidence>
<dbReference type="InterPro" id="IPR029016">
    <property type="entry name" value="GAF-like_dom_sf"/>
</dbReference>
<reference evidence="1 2" key="1">
    <citation type="submission" date="2016-10" db="EMBL/GenBank/DDBJ databases">
        <authorList>
            <person name="de Groot N.N."/>
        </authorList>
    </citation>
    <scope>NUCLEOTIDE SEQUENCE [LARGE SCALE GENOMIC DNA]</scope>
    <source>
        <strain evidence="1 2">DSM 43019</strain>
    </source>
</reference>
<sequence>MRAGFRVAVGRGFAGRIAAARTAVRLVDVRPGDVVNPILTAKGIRSLLGVPILALQRSLLPARLPSVPSVDLAARYVPGHATGIGGGSLTTALYAMISPGRDRAVISTAGHPCPVLAEPDGAAGWPRCRWTRRSGCRTRSGRGAAPPSRRCRARCCCATPTGWWSGAAR</sequence>
<dbReference type="Gene3D" id="3.30.450.40">
    <property type="match status" value="1"/>
</dbReference>
<keyword evidence="2" id="KW-1185">Reference proteome</keyword>
<accession>A0A1I2H1Z5</accession>